<organism evidence="10 11">
    <name type="scientific">Oxobacter pfennigii</name>
    <dbReference type="NCBI Taxonomy" id="36849"/>
    <lineage>
        <taxon>Bacteria</taxon>
        <taxon>Bacillati</taxon>
        <taxon>Bacillota</taxon>
        <taxon>Clostridia</taxon>
        <taxon>Eubacteriales</taxon>
        <taxon>Clostridiaceae</taxon>
        <taxon>Oxobacter</taxon>
    </lineage>
</organism>
<dbReference type="Pfam" id="PF00512">
    <property type="entry name" value="HisKA"/>
    <property type="match status" value="1"/>
</dbReference>
<protein>
    <recommendedName>
        <fullName evidence="2">histidine kinase</fullName>
        <ecNumber evidence="2">2.7.13.3</ecNumber>
    </recommendedName>
</protein>
<dbReference type="RefSeq" id="WP_054876072.1">
    <property type="nucleotide sequence ID" value="NZ_LKET01000039.1"/>
</dbReference>
<dbReference type="EC" id="2.7.13.3" evidence="2"/>
<dbReference type="SUPFAM" id="SSF47384">
    <property type="entry name" value="Homodimeric domain of signal transducing histidine kinase"/>
    <property type="match status" value="1"/>
</dbReference>
<dbReference type="CDD" id="cd00082">
    <property type="entry name" value="HisKA"/>
    <property type="match status" value="1"/>
</dbReference>
<dbReference type="GO" id="GO:0000155">
    <property type="term" value="F:phosphorelay sensor kinase activity"/>
    <property type="evidence" value="ECO:0007669"/>
    <property type="project" value="InterPro"/>
</dbReference>
<dbReference type="InterPro" id="IPR029016">
    <property type="entry name" value="GAF-like_dom_sf"/>
</dbReference>
<dbReference type="Gene3D" id="3.30.450.40">
    <property type="match status" value="1"/>
</dbReference>
<dbReference type="InterPro" id="IPR003594">
    <property type="entry name" value="HATPase_dom"/>
</dbReference>
<dbReference type="InterPro" id="IPR003661">
    <property type="entry name" value="HisK_dim/P_dom"/>
</dbReference>
<dbReference type="AlphaFoldDB" id="A0A0P8W4Y7"/>
<evidence type="ECO:0000256" key="3">
    <source>
        <dbReference type="ARBA" id="ARBA00022553"/>
    </source>
</evidence>
<feature type="domain" description="Histidine kinase" evidence="9">
    <location>
        <begin position="195"/>
        <end position="408"/>
    </location>
</feature>
<evidence type="ECO:0000259" key="9">
    <source>
        <dbReference type="PROSITE" id="PS50109"/>
    </source>
</evidence>
<name>A0A0P8W4Y7_9CLOT</name>
<sequence>MDFNDENSAIMFELLSNILFYPAPIGKSDEIYTMLLRQFITAFKGEMGFMHLFKNSSLKLDEDLITYYNVPRDYMDILIRNKDKVSIELDKVFSQGKCYLLDENGGSQYELNAMRKKYKIVYSVTVPMWLEDKLTGIVYIASTKKNFAFEDRIDFMKDCCNRAAAVLKIRAEFFSIYDSLLHVEKMNALNVLTGGIAHEFNNVLTPILGFSQMLIKKLDDPNLKIYAQMIEQSARDGAMIVKRVNEFTRKEAAGEKEPCDINDLILKSIYMVHPQWKEEELTAGKKVSIYTELKASGYVYCNCCEIRDVITNLLINAFDAIETTGKITVKSWDEDDNVCFVIEDDGIGMSDEVLEKIFTPFFTTKTKRGTGLGLSIAHNIIAGYFGTINAYSIPGYGTQMVVKLPLYNPPAHDAT</sequence>
<dbReference type="SUPFAM" id="SSF55874">
    <property type="entry name" value="ATPase domain of HSP90 chaperone/DNA topoisomerase II/histidine kinase"/>
    <property type="match status" value="1"/>
</dbReference>
<dbReference type="Gene3D" id="3.30.565.10">
    <property type="entry name" value="Histidine kinase-like ATPase, C-terminal domain"/>
    <property type="match status" value="1"/>
</dbReference>
<evidence type="ECO:0000256" key="7">
    <source>
        <dbReference type="ARBA" id="ARBA00022840"/>
    </source>
</evidence>
<comment type="catalytic activity">
    <reaction evidence="1">
        <text>ATP + protein L-histidine = ADP + protein N-phospho-L-histidine.</text>
        <dbReference type="EC" id="2.7.13.3"/>
    </reaction>
</comment>
<dbReference type="EMBL" id="LKET01000039">
    <property type="protein sequence ID" value="KPU43641.1"/>
    <property type="molecule type" value="Genomic_DNA"/>
</dbReference>
<dbReference type="OrthoDB" id="9784397at2"/>
<dbReference type="SMART" id="SM00387">
    <property type="entry name" value="HATPase_c"/>
    <property type="match status" value="1"/>
</dbReference>
<dbReference type="Gene3D" id="1.10.287.130">
    <property type="match status" value="1"/>
</dbReference>
<dbReference type="Pfam" id="PF02518">
    <property type="entry name" value="HATPase_c"/>
    <property type="match status" value="1"/>
</dbReference>
<evidence type="ECO:0000313" key="10">
    <source>
        <dbReference type="EMBL" id="KPU43641.1"/>
    </source>
</evidence>
<evidence type="ECO:0000256" key="1">
    <source>
        <dbReference type="ARBA" id="ARBA00000085"/>
    </source>
</evidence>
<dbReference type="InterPro" id="IPR004358">
    <property type="entry name" value="Sig_transdc_His_kin-like_C"/>
</dbReference>
<keyword evidence="7" id="KW-0067">ATP-binding</keyword>
<dbReference type="GO" id="GO:0005524">
    <property type="term" value="F:ATP binding"/>
    <property type="evidence" value="ECO:0007669"/>
    <property type="project" value="UniProtKB-KW"/>
</dbReference>
<keyword evidence="4 10" id="KW-0808">Transferase</keyword>
<dbReference type="PRINTS" id="PR00344">
    <property type="entry name" value="BCTRLSENSOR"/>
</dbReference>
<proteinExistence type="predicted"/>
<keyword evidence="11" id="KW-1185">Reference proteome</keyword>
<evidence type="ECO:0000313" key="11">
    <source>
        <dbReference type="Proteomes" id="UP000050326"/>
    </source>
</evidence>
<accession>A0A0P8W4Y7</accession>
<gene>
    <name evidence="10" type="primary">zraS</name>
    <name evidence="10" type="ORF">OXPF_30830</name>
</gene>
<evidence type="ECO:0000256" key="2">
    <source>
        <dbReference type="ARBA" id="ARBA00012438"/>
    </source>
</evidence>
<evidence type="ECO:0000256" key="4">
    <source>
        <dbReference type="ARBA" id="ARBA00022679"/>
    </source>
</evidence>
<keyword evidence="6" id="KW-0418">Kinase</keyword>
<dbReference type="STRING" id="36849.OXPF_30830"/>
<evidence type="ECO:0000256" key="5">
    <source>
        <dbReference type="ARBA" id="ARBA00022741"/>
    </source>
</evidence>
<comment type="caution">
    <text evidence="10">The sequence shown here is derived from an EMBL/GenBank/DDBJ whole genome shotgun (WGS) entry which is preliminary data.</text>
</comment>
<keyword evidence="5" id="KW-0547">Nucleotide-binding</keyword>
<keyword evidence="8" id="KW-0902">Two-component regulatory system</keyword>
<evidence type="ECO:0000256" key="8">
    <source>
        <dbReference type="ARBA" id="ARBA00023012"/>
    </source>
</evidence>
<dbReference type="SMART" id="SM00388">
    <property type="entry name" value="HisKA"/>
    <property type="match status" value="1"/>
</dbReference>
<dbReference type="PANTHER" id="PTHR43065:SF46">
    <property type="entry name" value="C4-DICARBOXYLATE TRANSPORT SENSOR PROTEIN DCTB"/>
    <property type="match status" value="1"/>
</dbReference>
<reference evidence="10 11" key="1">
    <citation type="submission" date="2015-09" db="EMBL/GenBank/DDBJ databases">
        <title>Genome sequence of Oxobacter pfennigii DSM 3222.</title>
        <authorList>
            <person name="Poehlein A."/>
            <person name="Bengelsdorf F.R."/>
            <person name="Schiel-Bengelsdorf B."/>
            <person name="Duerre P."/>
            <person name="Daniel R."/>
        </authorList>
    </citation>
    <scope>NUCLEOTIDE SEQUENCE [LARGE SCALE GENOMIC DNA]</scope>
    <source>
        <strain evidence="10 11">DSM 3222</strain>
    </source>
</reference>
<dbReference type="PROSITE" id="PS50109">
    <property type="entry name" value="HIS_KIN"/>
    <property type="match status" value="1"/>
</dbReference>
<dbReference type="InterPro" id="IPR005467">
    <property type="entry name" value="His_kinase_dom"/>
</dbReference>
<dbReference type="PANTHER" id="PTHR43065">
    <property type="entry name" value="SENSOR HISTIDINE KINASE"/>
    <property type="match status" value="1"/>
</dbReference>
<dbReference type="InterPro" id="IPR036097">
    <property type="entry name" value="HisK_dim/P_sf"/>
</dbReference>
<evidence type="ECO:0000256" key="6">
    <source>
        <dbReference type="ARBA" id="ARBA00022777"/>
    </source>
</evidence>
<keyword evidence="3" id="KW-0597">Phosphoprotein</keyword>
<dbReference type="Proteomes" id="UP000050326">
    <property type="component" value="Unassembled WGS sequence"/>
</dbReference>
<dbReference type="InterPro" id="IPR036890">
    <property type="entry name" value="HATPase_C_sf"/>
</dbReference>